<evidence type="ECO:0000313" key="2">
    <source>
        <dbReference type="EMBL" id="TCN86269.1"/>
    </source>
</evidence>
<dbReference type="RefSeq" id="WP_133038433.1">
    <property type="nucleotide sequence ID" value="NZ_SLWF01000007.1"/>
</dbReference>
<evidence type="ECO:0000313" key="3">
    <source>
        <dbReference type="Proteomes" id="UP000294832"/>
    </source>
</evidence>
<sequence>MRKHNTILVALALIVLGGCAANNNSIYYWGNYSQTAYEYQKSPSESSRQAHVQSLTAIVENAVAQHKKIPPGICAELGMLQAQNSPKLALQYFNQEKSLFPESAPLMDKLINDLHKDARSL</sequence>
<dbReference type="AlphaFoldDB" id="A0A4R2FH72"/>
<proteinExistence type="predicted"/>
<dbReference type="PROSITE" id="PS51257">
    <property type="entry name" value="PROKAR_LIPOPROTEIN"/>
    <property type="match status" value="1"/>
</dbReference>
<name>A0A4R2FH72_9GAMM</name>
<dbReference type="EMBL" id="SLWF01000007">
    <property type="protein sequence ID" value="TCN86269.1"/>
    <property type="molecule type" value="Genomic_DNA"/>
</dbReference>
<dbReference type="PIRSF" id="PIRSF020555">
    <property type="entry name" value="UCP020555"/>
    <property type="match status" value="1"/>
</dbReference>
<keyword evidence="1" id="KW-0732">Signal</keyword>
<protein>
    <recommendedName>
        <fullName evidence="4">DUF4810 domain-containing protein</fullName>
    </recommendedName>
</protein>
<feature type="signal peptide" evidence="1">
    <location>
        <begin position="1"/>
        <end position="20"/>
    </location>
</feature>
<dbReference type="Pfam" id="PF16068">
    <property type="entry name" value="DUF4810"/>
    <property type="match status" value="1"/>
</dbReference>
<keyword evidence="3" id="KW-1185">Reference proteome</keyword>
<dbReference type="Proteomes" id="UP000294832">
    <property type="component" value="Unassembled WGS sequence"/>
</dbReference>
<organism evidence="2 3">
    <name type="scientific">Shewanella fodinae</name>
    <dbReference type="NCBI Taxonomy" id="552357"/>
    <lineage>
        <taxon>Bacteria</taxon>
        <taxon>Pseudomonadati</taxon>
        <taxon>Pseudomonadota</taxon>
        <taxon>Gammaproteobacteria</taxon>
        <taxon>Alteromonadales</taxon>
        <taxon>Shewanellaceae</taxon>
        <taxon>Shewanella</taxon>
    </lineage>
</organism>
<gene>
    <name evidence="2" type="ORF">EDC91_10719</name>
</gene>
<dbReference type="InterPro" id="IPR014508">
    <property type="entry name" value="UCP020555_TPR-like"/>
</dbReference>
<accession>A0A4R2FH72</accession>
<dbReference type="OrthoDB" id="9800218at2"/>
<evidence type="ECO:0008006" key="4">
    <source>
        <dbReference type="Google" id="ProtNLM"/>
    </source>
</evidence>
<reference evidence="2 3" key="1">
    <citation type="submission" date="2019-03" db="EMBL/GenBank/DDBJ databases">
        <title>Freshwater and sediment microbial communities from various areas in North America, analyzing microbe dynamics in response to fracking.</title>
        <authorList>
            <person name="Lamendella R."/>
        </authorList>
    </citation>
    <scope>NUCLEOTIDE SEQUENCE [LARGE SCALE GENOMIC DNA]</scope>
    <source>
        <strain evidence="2 3">74A</strain>
    </source>
</reference>
<comment type="caution">
    <text evidence="2">The sequence shown here is derived from an EMBL/GenBank/DDBJ whole genome shotgun (WGS) entry which is preliminary data.</text>
</comment>
<evidence type="ECO:0000256" key="1">
    <source>
        <dbReference type="SAM" id="SignalP"/>
    </source>
</evidence>
<feature type="chain" id="PRO_5020809755" description="DUF4810 domain-containing protein" evidence="1">
    <location>
        <begin position="21"/>
        <end position="121"/>
    </location>
</feature>